<gene>
    <name evidence="3" type="ORF">CVT23_03445</name>
</gene>
<reference evidence="3 4" key="1">
    <citation type="submission" date="2017-11" db="EMBL/GenBank/DDBJ databases">
        <title>Draft genome sequence of Rhizobiales bacterium SY3-13.</title>
        <authorList>
            <person name="Sun C."/>
        </authorList>
    </citation>
    <scope>NUCLEOTIDE SEQUENCE [LARGE SCALE GENOMIC DNA]</scope>
    <source>
        <strain evidence="3 4">SY3-13</strain>
    </source>
</reference>
<evidence type="ECO:0000256" key="1">
    <source>
        <dbReference type="ARBA" id="ARBA00022729"/>
    </source>
</evidence>
<dbReference type="InterPro" id="IPR028994">
    <property type="entry name" value="Integrin_alpha_N"/>
</dbReference>
<organism evidence="3 4">
    <name type="scientific">Minwuia thermotolerans</name>
    <dbReference type="NCBI Taxonomy" id="2056226"/>
    <lineage>
        <taxon>Bacteria</taxon>
        <taxon>Pseudomonadati</taxon>
        <taxon>Pseudomonadota</taxon>
        <taxon>Alphaproteobacteria</taxon>
        <taxon>Minwuiales</taxon>
        <taxon>Minwuiaceae</taxon>
        <taxon>Minwuia</taxon>
    </lineage>
</organism>
<evidence type="ECO:0000313" key="4">
    <source>
        <dbReference type="Proteomes" id="UP000229498"/>
    </source>
</evidence>
<dbReference type="Gene3D" id="2.130.10.130">
    <property type="entry name" value="Integrin alpha, N-terminal"/>
    <property type="match status" value="1"/>
</dbReference>
<dbReference type="RefSeq" id="WP_109792600.1">
    <property type="nucleotide sequence ID" value="NZ_PHIG01000011.1"/>
</dbReference>
<dbReference type="Pfam" id="PF13517">
    <property type="entry name" value="FG-GAP_3"/>
    <property type="match status" value="1"/>
</dbReference>
<evidence type="ECO:0000256" key="2">
    <source>
        <dbReference type="SAM" id="SignalP"/>
    </source>
</evidence>
<dbReference type="SUPFAM" id="SSF69318">
    <property type="entry name" value="Integrin alpha N-terminal domain"/>
    <property type="match status" value="1"/>
</dbReference>
<evidence type="ECO:0008006" key="5">
    <source>
        <dbReference type="Google" id="ProtNLM"/>
    </source>
</evidence>
<accession>A0A2M9G5E8</accession>
<dbReference type="AlphaFoldDB" id="A0A2M9G5E8"/>
<feature type="chain" id="PRO_5014624539" description="VCBS repeat-containing protein" evidence="2">
    <location>
        <begin position="24"/>
        <end position="283"/>
    </location>
</feature>
<sequence>MSRGGPALLAAALFCLHLSTISAKERPPGALPDSVVATGEGPVRRAWLAEPTERYSHGVLGDAIEAGALMAELAGGRKLGIRLSEETVFEDRHVRLADFNGDGVDEMVVVESHLAHGAALAIYGIREGRIQLVLRDAWIGQANRWLNPAGIADFDGDGRLEIAIVVTPHIGGTLKLLPPGAKGFETVASLPGYSNHAMGSREQGLSVVADVDGDGVADLILPKNGRRSLQALRFAGGQSAVLDSERLPAALTGALSAATGPDGALVVRAPVEGGTVVEWRPAP</sequence>
<dbReference type="EMBL" id="PHIG01000011">
    <property type="protein sequence ID" value="PJK30931.1"/>
    <property type="molecule type" value="Genomic_DNA"/>
</dbReference>
<dbReference type="InterPro" id="IPR013517">
    <property type="entry name" value="FG-GAP"/>
</dbReference>
<name>A0A2M9G5E8_9PROT</name>
<dbReference type="Proteomes" id="UP000229498">
    <property type="component" value="Unassembled WGS sequence"/>
</dbReference>
<keyword evidence="1 2" id="KW-0732">Signal</keyword>
<feature type="signal peptide" evidence="2">
    <location>
        <begin position="1"/>
        <end position="23"/>
    </location>
</feature>
<proteinExistence type="predicted"/>
<dbReference type="OrthoDB" id="58662at2"/>
<protein>
    <recommendedName>
        <fullName evidence="5">VCBS repeat-containing protein</fullName>
    </recommendedName>
</protein>
<keyword evidence="4" id="KW-1185">Reference proteome</keyword>
<comment type="caution">
    <text evidence="3">The sequence shown here is derived from an EMBL/GenBank/DDBJ whole genome shotgun (WGS) entry which is preliminary data.</text>
</comment>
<evidence type="ECO:0000313" key="3">
    <source>
        <dbReference type="EMBL" id="PJK30931.1"/>
    </source>
</evidence>